<dbReference type="Gene3D" id="3.40.1160.10">
    <property type="entry name" value="Acetylglutamate kinase-like"/>
    <property type="match status" value="1"/>
</dbReference>
<dbReference type="Pfam" id="PF00696">
    <property type="entry name" value="AA_kinase"/>
    <property type="match status" value="1"/>
</dbReference>
<dbReference type="InterPro" id="IPR001048">
    <property type="entry name" value="Asp/Glu/Uridylate_kinase"/>
</dbReference>
<dbReference type="PANTHER" id="PTHR43654:SF1">
    <property type="entry name" value="ISOPENTENYL PHOSPHATE KINASE"/>
    <property type="match status" value="1"/>
</dbReference>
<keyword evidence="4 10" id="KW-0808">Transferase</keyword>
<evidence type="ECO:0000256" key="12">
    <source>
        <dbReference type="PIRSR" id="PIRSR016496-2"/>
    </source>
</evidence>
<name>A0A7C3UCK1_9EURY</name>
<feature type="binding site" evidence="11">
    <location>
        <position position="163"/>
    </location>
    <ligand>
        <name>ATP</name>
        <dbReference type="ChEBI" id="CHEBI:30616"/>
    </ligand>
</feature>
<evidence type="ECO:0000313" key="14">
    <source>
        <dbReference type="EMBL" id="HGE66730.1"/>
    </source>
</evidence>
<evidence type="ECO:0000256" key="6">
    <source>
        <dbReference type="ARBA" id="ARBA00022777"/>
    </source>
</evidence>
<comment type="similarity">
    <text evidence="1 10">Belongs to the isopentenyl phosphate kinase family.</text>
</comment>
<protein>
    <recommendedName>
        <fullName evidence="3 10">Isopentenyl phosphate kinase</fullName>
        <shortName evidence="10">IPK</shortName>
        <ecNumber evidence="2 10">2.7.4.26</ecNumber>
    </recommendedName>
</protein>
<evidence type="ECO:0000313" key="15">
    <source>
        <dbReference type="EMBL" id="HGU59010.1"/>
    </source>
</evidence>
<comment type="caution">
    <text evidence="14">The sequence shown here is derived from an EMBL/GenBank/DDBJ whole genome shotgun (WGS) entry which is preliminary data.</text>
</comment>
<dbReference type="EMBL" id="DRUC01000015">
    <property type="protein sequence ID" value="HHF47812.1"/>
    <property type="molecule type" value="Genomic_DNA"/>
</dbReference>
<evidence type="ECO:0000313" key="16">
    <source>
        <dbReference type="EMBL" id="HHF47812.1"/>
    </source>
</evidence>
<evidence type="ECO:0000256" key="7">
    <source>
        <dbReference type="ARBA" id="ARBA00022840"/>
    </source>
</evidence>
<evidence type="ECO:0000256" key="9">
    <source>
        <dbReference type="ARBA" id="ARBA00049063"/>
    </source>
</evidence>
<dbReference type="GO" id="GO:0016301">
    <property type="term" value="F:kinase activity"/>
    <property type="evidence" value="ECO:0007669"/>
    <property type="project" value="UniProtKB-KW"/>
</dbReference>
<proteinExistence type="inferred from homology"/>
<dbReference type="InterPro" id="IPR036393">
    <property type="entry name" value="AceGlu_kinase-like_sf"/>
</dbReference>
<keyword evidence="5 10" id="KW-0547">Nucleotide-binding</keyword>
<evidence type="ECO:0000256" key="3">
    <source>
        <dbReference type="ARBA" id="ARBA00017267"/>
    </source>
</evidence>
<organism evidence="14">
    <name type="scientific">Geoglobus ahangari</name>
    <dbReference type="NCBI Taxonomy" id="113653"/>
    <lineage>
        <taxon>Archaea</taxon>
        <taxon>Methanobacteriati</taxon>
        <taxon>Methanobacteriota</taxon>
        <taxon>Archaeoglobi</taxon>
        <taxon>Archaeoglobales</taxon>
        <taxon>Archaeoglobaceae</taxon>
        <taxon>Geoglobus</taxon>
    </lineage>
</organism>
<feature type="binding site" evidence="11">
    <location>
        <position position="204"/>
    </location>
    <ligand>
        <name>ATP</name>
        <dbReference type="ChEBI" id="CHEBI:30616"/>
    </ligand>
</feature>
<comment type="catalytic activity">
    <reaction evidence="9 10">
        <text>isopentenyl phosphate + ATP = isopentenyl diphosphate + ADP</text>
        <dbReference type="Rhea" id="RHEA:33963"/>
        <dbReference type="ChEBI" id="CHEBI:30616"/>
        <dbReference type="ChEBI" id="CHEBI:65078"/>
        <dbReference type="ChEBI" id="CHEBI:128769"/>
        <dbReference type="ChEBI" id="CHEBI:456216"/>
        <dbReference type="EC" id="2.7.4.26"/>
    </reaction>
</comment>
<dbReference type="AlphaFoldDB" id="A0A7C3UCK1"/>
<dbReference type="PIRSF" id="PIRSF016496">
    <property type="entry name" value="Kin_FomA"/>
    <property type="match status" value="1"/>
</dbReference>
<dbReference type="NCBIfam" id="NF040647">
    <property type="entry name" value="IPPK_Arch"/>
    <property type="match status" value="1"/>
</dbReference>
<feature type="domain" description="Aspartate/glutamate/uridylate kinase" evidence="13">
    <location>
        <begin position="14"/>
        <end position="219"/>
    </location>
</feature>
<gene>
    <name evidence="16" type="ORF">ENL48_00950</name>
    <name evidence="15" type="ORF">ENT89_02180</name>
    <name evidence="14" type="ORF">ENX77_06420</name>
</gene>
<dbReference type="GO" id="GO:0102043">
    <property type="term" value="F:isopentenyl phosphate kinase activity"/>
    <property type="evidence" value="ECO:0007669"/>
    <property type="project" value="UniProtKB-EC"/>
</dbReference>
<comment type="subunit">
    <text evidence="10">Homodimer.</text>
</comment>
<reference evidence="14" key="1">
    <citation type="journal article" date="2020" name="mSystems">
        <title>Genome- and Community-Level Interaction Insights into Carbon Utilization and Element Cycling Functions of Hydrothermarchaeota in Hydrothermal Sediment.</title>
        <authorList>
            <person name="Zhou Z."/>
            <person name="Liu Y."/>
            <person name="Xu W."/>
            <person name="Pan J."/>
            <person name="Luo Z.H."/>
            <person name="Li M."/>
        </authorList>
    </citation>
    <scope>NUCLEOTIDE SEQUENCE [LARGE SCALE GENOMIC DNA]</scope>
    <source>
        <strain evidence="16">SpSt-10</strain>
        <strain evidence="15">SpSt-62</strain>
        <strain evidence="14">SpSt-97</strain>
    </source>
</reference>
<keyword evidence="8" id="KW-0414">Isoprene biosynthesis</keyword>
<sequence length="245" mass="27200">METKYQSEGRVSELKILKIGGSLITDKKAFEVVREDMIEKIAKQIFGDVIIVHGAGSFGHPHVKRYGLTVEGISKTHLACLRLNSIVCSKLEKAGLHPVPIHPLEFFLNPDYDFLKDLISMGFTPVLHGDIVYHRGFRVMGGDEIVRVLAEHLGAERVGFACDTAVIVDGKIVREINPRNFDTIIRKIGTASDKEDVTGGMKGKVTEAYRIADICDAYIFDGKEESAIHRFLSGEDVGTKITKRF</sequence>
<feature type="site" description="Transition state stabilizer" evidence="12">
    <location>
        <position position="27"/>
    </location>
</feature>
<dbReference type="SUPFAM" id="SSF53633">
    <property type="entry name" value="Carbamate kinase-like"/>
    <property type="match status" value="1"/>
</dbReference>
<dbReference type="PANTHER" id="PTHR43654">
    <property type="entry name" value="GLUTAMATE 5-KINASE"/>
    <property type="match status" value="1"/>
</dbReference>
<feature type="binding site" evidence="11">
    <location>
        <position position="56"/>
    </location>
    <ligand>
        <name>ATP</name>
        <dbReference type="ChEBI" id="CHEBI:30616"/>
    </ligand>
</feature>
<evidence type="ECO:0000256" key="8">
    <source>
        <dbReference type="ARBA" id="ARBA00023229"/>
    </source>
</evidence>
<dbReference type="InterPro" id="IPR024192">
    <property type="entry name" value="Fosfomycin_R_FomA-type"/>
</dbReference>
<accession>A0A7C3UCK1</accession>
<feature type="binding site" evidence="11">
    <location>
        <position position="200"/>
    </location>
    <ligand>
        <name>ATP</name>
        <dbReference type="ChEBI" id="CHEBI:30616"/>
    </ligand>
</feature>
<feature type="binding site" evidence="11">
    <location>
        <position position="142"/>
    </location>
    <ligand>
        <name>substrate</name>
    </ligand>
</feature>
<keyword evidence="6 10" id="KW-0418">Kinase</keyword>
<keyword evidence="7 10" id="KW-0067">ATP-binding</keyword>
<evidence type="ECO:0000259" key="13">
    <source>
        <dbReference type="Pfam" id="PF00696"/>
    </source>
</evidence>
<evidence type="ECO:0000256" key="10">
    <source>
        <dbReference type="PIRNR" id="PIRNR016496"/>
    </source>
</evidence>
<evidence type="ECO:0000256" key="4">
    <source>
        <dbReference type="ARBA" id="ARBA00022679"/>
    </source>
</evidence>
<comment type="function">
    <text evidence="10">Catalyzes the formation of isopentenyl diphosphate (IPP), the building block of all isoprenoids.</text>
</comment>
<feature type="binding site" evidence="11">
    <location>
        <begin position="18"/>
        <end position="22"/>
    </location>
    <ligand>
        <name>ATP</name>
        <dbReference type="ChEBI" id="CHEBI:30616"/>
    </ligand>
</feature>
<dbReference type="EMBL" id="DTPI01000032">
    <property type="protein sequence ID" value="HGE66730.1"/>
    <property type="molecule type" value="Genomic_DNA"/>
</dbReference>
<feature type="binding site" evidence="11">
    <location>
        <position position="55"/>
    </location>
    <ligand>
        <name>substrate</name>
    </ligand>
</feature>
<evidence type="ECO:0000256" key="5">
    <source>
        <dbReference type="ARBA" id="ARBA00022741"/>
    </source>
</evidence>
<evidence type="ECO:0000256" key="2">
    <source>
        <dbReference type="ARBA" id="ARBA00012908"/>
    </source>
</evidence>
<feature type="binding site" evidence="11">
    <location>
        <position position="60"/>
    </location>
    <ligand>
        <name>substrate</name>
    </ligand>
</feature>
<dbReference type="GO" id="GO:0005829">
    <property type="term" value="C:cytosol"/>
    <property type="evidence" value="ECO:0007669"/>
    <property type="project" value="TreeGrafter"/>
</dbReference>
<dbReference type="EC" id="2.7.4.26" evidence="2 10"/>
<evidence type="ECO:0000256" key="11">
    <source>
        <dbReference type="PIRSR" id="PIRSR016496-1"/>
    </source>
</evidence>
<dbReference type="EMBL" id="DTAK01000012">
    <property type="protein sequence ID" value="HGU59010.1"/>
    <property type="molecule type" value="Genomic_DNA"/>
</dbReference>
<dbReference type="GO" id="GO:0016114">
    <property type="term" value="P:terpenoid biosynthetic process"/>
    <property type="evidence" value="ECO:0007669"/>
    <property type="project" value="TreeGrafter"/>
</dbReference>
<dbReference type="GO" id="GO:0005524">
    <property type="term" value="F:ATP binding"/>
    <property type="evidence" value="ECO:0007669"/>
    <property type="project" value="UniProtKB-KW"/>
</dbReference>
<dbReference type="CDD" id="cd04241">
    <property type="entry name" value="AAK_FomA-like"/>
    <property type="match status" value="1"/>
</dbReference>
<evidence type="ECO:0000256" key="1">
    <source>
        <dbReference type="ARBA" id="ARBA00010540"/>
    </source>
</evidence>